<reference evidence="4 5" key="1">
    <citation type="submission" date="2016-02" db="EMBL/GenBank/DDBJ databases">
        <title>Genome sequence of Clostridium tepidiprofundi DSM 19306.</title>
        <authorList>
            <person name="Poehlein A."/>
            <person name="Daniel R."/>
        </authorList>
    </citation>
    <scope>NUCLEOTIDE SEQUENCE [LARGE SCALE GENOMIC DNA]</scope>
    <source>
        <strain evidence="4 5">DSM 19306</strain>
    </source>
</reference>
<keyword evidence="2" id="KW-0964">Secreted</keyword>
<evidence type="ECO:0000256" key="1">
    <source>
        <dbReference type="ARBA" id="ARBA00007257"/>
    </source>
</evidence>
<evidence type="ECO:0000256" key="3">
    <source>
        <dbReference type="ARBA" id="ARBA00022729"/>
    </source>
</evidence>
<evidence type="ECO:0000313" key="5">
    <source>
        <dbReference type="Proteomes" id="UP000075531"/>
    </source>
</evidence>
<dbReference type="Gene3D" id="2.60.40.10">
    <property type="entry name" value="Immunoglobulins"/>
    <property type="match status" value="1"/>
</dbReference>
<dbReference type="PANTHER" id="PTHR36108:SF13">
    <property type="entry name" value="COLOSSIN-B-RELATED"/>
    <property type="match status" value="1"/>
</dbReference>
<gene>
    <name evidence="4" type="ORF">CLTEP_05440</name>
</gene>
<dbReference type="RefSeq" id="WP_066822208.1">
    <property type="nucleotide sequence ID" value="NZ_LTBA01000002.1"/>
</dbReference>
<protein>
    <submittedName>
        <fullName evidence="4">Cna protein B-type domain protein</fullName>
    </submittedName>
</protein>
<sequence>MSDLYKLGQSQQGQIEQVGQEIRLDVHLSENPYNNTGSIYGTITDNNGNPVEGALVKIMDNDHNPLYHILTDEDGKYSISDMEPSSEYHFFAVKDGYLLKEESPFAINAGQTLEINSVITPDPNAVLSTVTGHIYDTDANPLENVLITLLKIEGTEQIPVAVTTSNEYGQGVFTNVEIGNYYVRATKQGYETGIIEVQVTEPGSIFNIDATLSPSTVESKGTINGIIKDENGNPVPNAVVILYEVSGDPQNPTLTPMRYTRTDQNGAYLFGEVEQGNYLVKSNKES</sequence>
<name>A0A151B739_9CLOT</name>
<dbReference type="STRING" id="1121338.CLTEP_05440"/>
<keyword evidence="5" id="KW-1185">Reference proteome</keyword>
<dbReference type="Gene3D" id="2.60.40.1120">
    <property type="entry name" value="Carboxypeptidase-like, regulatory domain"/>
    <property type="match status" value="2"/>
</dbReference>
<organism evidence="4 5">
    <name type="scientific">Clostridium tepidiprofundi DSM 19306</name>
    <dbReference type="NCBI Taxonomy" id="1121338"/>
    <lineage>
        <taxon>Bacteria</taxon>
        <taxon>Bacillati</taxon>
        <taxon>Bacillota</taxon>
        <taxon>Clostridia</taxon>
        <taxon>Eubacteriales</taxon>
        <taxon>Clostridiaceae</taxon>
        <taxon>Clostridium</taxon>
    </lineage>
</organism>
<keyword evidence="3" id="KW-0732">Signal</keyword>
<comment type="similarity">
    <text evidence="1">Belongs to the serine-aspartate repeat-containing protein (SDr) family.</text>
</comment>
<dbReference type="PANTHER" id="PTHR36108">
    <property type="entry name" value="COLOSSIN-B-RELATED"/>
    <property type="match status" value="1"/>
</dbReference>
<dbReference type="InterPro" id="IPR008969">
    <property type="entry name" value="CarboxyPept-like_regulatory"/>
</dbReference>
<accession>A0A151B739</accession>
<dbReference type="Proteomes" id="UP000075531">
    <property type="component" value="Unassembled WGS sequence"/>
</dbReference>
<comment type="caution">
    <text evidence="4">The sequence shown here is derived from an EMBL/GenBank/DDBJ whole genome shotgun (WGS) entry which is preliminary data.</text>
</comment>
<dbReference type="EMBL" id="LTBA01000002">
    <property type="protein sequence ID" value="KYH35600.1"/>
    <property type="molecule type" value="Genomic_DNA"/>
</dbReference>
<evidence type="ECO:0000313" key="4">
    <source>
        <dbReference type="EMBL" id="KYH35600.1"/>
    </source>
</evidence>
<dbReference type="OrthoDB" id="176752at2"/>
<evidence type="ECO:0000256" key="2">
    <source>
        <dbReference type="ARBA" id="ARBA00022525"/>
    </source>
</evidence>
<dbReference type="AlphaFoldDB" id="A0A151B739"/>
<proteinExistence type="inferred from homology"/>
<dbReference type="SUPFAM" id="SSF49464">
    <property type="entry name" value="Carboxypeptidase regulatory domain-like"/>
    <property type="match status" value="3"/>
</dbReference>
<dbReference type="Pfam" id="PF13620">
    <property type="entry name" value="CarboxypepD_reg"/>
    <property type="match status" value="3"/>
</dbReference>
<dbReference type="PATRIC" id="fig|1121338.3.peg.549"/>
<dbReference type="InterPro" id="IPR013783">
    <property type="entry name" value="Ig-like_fold"/>
</dbReference>